<keyword evidence="2" id="KW-0963">Cytoplasm</keyword>
<dbReference type="GO" id="GO:0007059">
    <property type="term" value="P:chromosome segregation"/>
    <property type="evidence" value="ECO:0007669"/>
    <property type="project" value="UniProtKB-UniRule"/>
</dbReference>
<dbReference type="Proteomes" id="UP000182011">
    <property type="component" value="Unassembled WGS sequence"/>
</dbReference>
<dbReference type="RefSeq" id="WP_047134245.1">
    <property type="nucleotide sequence ID" value="NZ_CZVI01000005.1"/>
</dbReference>
<accession>A0A0P1MWT2</accession>
<accession>A0A0P1LF94</accession>
<comment type="subunit">
    <text evidence="2">Component of a cohesin-like complex composed of ScpA, ScpB and the Smc homodimer, in which ScpA and ScpB bind to the head domain of Smc. The presence of the three proteins is required for the association of the complex with DNA.</text>
</comment>
<dbReference type="OrthoDB" id="9811016at2"/>
<evidence type="ECO:0000313" key="6">
    <source>
        <dbReference type="Proteomes" id="UP000182200"/>
    </source>
</evidence>
<dbReference type="STRING" id="1633631.GCA_001442925_00447"/>
<evidence type="ECO:0000313" key="4">
    <source>
        <dbReference type="EMBL" id="CUU02211.1"/>
    </source>
</evidence>
<dbReference type="GO" id="GO:0005737">
    <property type="term" value="C:cytoplasm"/>
    <property type="evidence" value="ECO:0007669"/>
    <property type="project" value="UniProtKB-SubCell"/>
</dbReference>
<dbReference type="GO" id="GO:0051301">
    <property type="term" value="P:cell division"/>
    <property type="evidence" value="ECO:0007669"/>
    <property type="project" value="UniProtKB-KW"/>
</dbReference>
<keyword evidence="2" id="KW-0132">Cell division</keyword>
<dbReference type="Pfam" id="PF02616">
    <property type="entry name" value="SMC_ScpA"/>
    <property type="match status" value="1"/>
</dbReference>
<accession>A0A0P1P5L7</accession>
<evidence type="ECO:0000313" key="3">
    <source>
        <dbReference type="EMBL" id="CUS81895.1"/>
    </source>
</evidence>
<accession>A0A0P1LLG4</accession>
<dbReference type="PANTHER" id="PTHR33969:SF2">
    <property type="entry name" value="SEGREGATION AND CONDENSATION PROTEIN A"/>
    <property type="match status" value="1"/>
</dbReference>
<accession>A0A0P1MW56</accession>
<reference evidence="4 5" key="2">
    <citation type="submission" date="2015-11" db="EMBL/GenBank/DDBJ databases">
        <authorList>
            <person name="Zhang Y."/>
            <person name="Guo Z."/>
        </authorList>
    </citation>
    <scope>NUCLEOTIDE SEQUENCE [LARGE SCALE GENOMIC DNA]</scope>
    <source>
        <strain evidence="4">JGI-4</strain>
    </source>
</reference>
<dbReference type="PANTHER" id="PTHR33969">
    <property type="entry name" value="SEGREGATION AND CONDENSATION PROTEIN A"/>
    <property type="match status" value="1"/>
</dbReference>
<gene>
    <name evidence="2" type="primary">scpA</name>
    <name evidence="4" type="ORF">JGI4_00446</name>
    <name evidence="3" type="ORF">JGI8_00542</name>
</gene>
<accession>A0A0P1LY74</accession>
<accession>A0A0P1LJZ8</accession>
<accession>A0A0N7MR49</accession>
<dbReference type="EMBL" id="FAOP01000003">
    <property type="protein sequence ID" value="CUU02211.1"/>
    <property type="molecule type" value="Genomic_DNA"/>
</dbReference>
<evidence type="ECO:0000313" key="5">
    <source>
        <dbReference type="Proteomes" id="UP000182011"/>
    </source>
</evidence>
<dbReference type="InterPro" id="IPR023093">
    <property type="entry name" value="ScpA-like_C"/>
</dbReference>
<comment type="subcellular location">
    <subcellularLocation>
        <location evidence="2">Cytoplasm</location>
    </subcellularLocation>
    <text evidence="2">Associated with two foci at the outer edges of the nucleoid region in young cells, and at four foci within both cell halves in older cells.</text>
</comment>
<dbReference type="EMBL" id="CZVI01000005">
    <property type="protein sequence ID" value="CUS81895.1"/>
    <property type="molecule type" value="Genomic_DNA"/>
</dbReference>
<accession>A0A0P1LT14</accession>
<keyword evidence="2" id="KW-0159">Chromosome partition</keyword>
<name>A0A0P1MWT2_9BACT</name>
<dbReference type="Proteomes" id="UP000182200">
    <property type="component" value="Unassembled WGS sequence"/>
</dbReference>
<accession>A0A0N7MR13</accession>
<dbReference type="GO" id="GO:0006260">
    <property type="term" value="P:DNA replication"/>
    <property type="evidence" value="ECO:0007669"/>
    <property type="project" value="UniProtKB-UniRule"/>
</dbReference>
<proteinExistence type="inferred from homology"/>
<reference evidence="3 6" key="1">
    <citation type="submission" date="2015-11" db="EMBL/GenBank/DDBJ databases">
        <authorList>
            <person name="Varghese N."/>
        </authorList>
    </citation>
    <scope>NUCLEOTIDE SEQUENCE [LARGE SCALE GENOMIC DNA]</scope>
    <source>
        <strain evidence="3 6">JGI-8</strain>
    </source>
</reference>
<evidence type="ECO:0000256" key="2">
    <source>
        <dbReference type="HAMAP-Rule" id="MF_01805"/>
    </source>
</evidence>
<keyword evidence="6" id="KW-1185">Reference proteome</keyword>
<comment type="similarity">
    <text evidence="2">Belongs to the ScpA family.</text>
</comment>
<dbReference type="Gene3D" id="6.10.250.2410">
    <property type="match status" value="1"/>
</dbReference>
<protein>
    <recommendedName>
        <fullName evidence="1 2">Segregation and condensation protein A</fullName>
    </recommendedName>
</protein>
<evidence type="ECO:0000256" key="1">
    <source>
        <dbReference type="ARBA" id="ARBA00044777"/>
    </source>
</evidence>
<dbReference type="AlphaFoldDB" id="A0A0P1MWT2"/>
<dbReference type="InterPro" id="IPR003768">
    <property type="entry name" value="ScpA"/>
</dbReference>
<accession>A0A0S4MV22</accession>
<sequence>MKYKVKLPYFEGPLDLLLFFVKRDELNIYDIPISKITKDFLEYIHFMQMLDLEIASEFIVMASTLMQIKAKMLLPKPETDTDEEEEDPRTELVKRLLEYKKFKELANDFSKMEDEAGKIYYRQYFKHDARDYYDEEEIYGSLKDVSLFDLISAFKKAFESSKEKEFQEIEIQNYRVEDEMENILNRLKFKDSFSFNEILRDYAEKLKIIVAFLAILELAKLKKIKISQNETFGEIFIERALDTQESYANAI</sequence>
<keyword evidence="2" id="KW-0131">Cell cycle</keyword>
<dbReference type="Gene3D" id="1.10.10.580">
    <property type="entry name" value="Structural maintenance of chromosome 1. Chain E"/>
    <property type="match status" value="1"/>
</dbReference>
<comment type="function">
    <text evidence="2">Participates in chromosomal partition during cell division. May act via the formation of a condensin-like complex containing Smc and ScpB that pull DNA away from mid-cell into both cell halves.</text>
</comment>
<dbReference type="HAMAP" id="MF_01805">
    <property type="entry name" value="ScpA"/>
    <property type="match status" value="1"/>
</dbReference>
<organism evidence="4 5">
    <name type="scientific">Candidatus Kryptonium thompsonii</name>
    <dbReference type="NCBI Taxonomy" id="1633631"/>
    <lineage>
        <taxon>Bacteria</taxon>
        <taxon>Pseudomonadati</taxon>
        <taxon>Candidatus Kryptoniota</taxon>
        <taxon>Candidatus Kryptonium</taxon>
    </lineage>
</organism>
<accession>A0A0P1LJA2</accession>